<reference evidence="11 12" key="1">
    <citation type="journal article" date="2016" name="Nat. Commun.">
        <title>Thousands of microbial genomes shed light on interconnected biogeochemical processes in an aquifer system.</title>
        <authorList>
            <person name="Anantharaman K."/>
            <person name="Brown C.T."/>
            <person name="Hug L.A."/>
            <person name="Sharon I."/>
            <person name="Castelle C.J."/>
            <person name="Probst A.J."/>
            <person name="Thomas B.C."/>
            <person name="Singh A."/>
            <person name="Wilkins M.J."/>
            <person name="Karaoz U."/>
            <person name="Brodie E.L."/>
            <person name="Williams K.H."/>
            <person name="Hubbard S.S."/>
            <person name="Banfield J.F."/>
        </authorList>
    </citation>
    <scope>NUCLEOTIDE SEQUENCE [LARGE SCALE GENOMIC DNA]</scope>
</reference>
<dbReference type="InterPro" id="IPR044140">
    <property type="entry name" value="ProRS_anticodon_short"/>
</dbReference>
<comment type="catalytic activity">
    <reaction evidence="9">
        <text>tRNA(Pro) + L-proline + ATP = L-prolyl-tRNA(Pro) + AMP + diphosphate</text>
        <dbReference type="Rhea" id="RHEA:14305"/>
        <dbReference type="Rhea" id="RHEA-COMP:9700"/>
        <dbReference type="Rhea" id="RHEA-COMP:9702"/>
        <dbReference type="ChEBI" id="CHEBI:30616"/>
        <dbReference type="ChEBI" id="CHEBI:33019"/>
        <dbReference type="ChEBI" id="CHEBI:60039"/>
        <dbReference type="ChEBI" id="CHEBI:78442"/>
        <dbReference type="ChEBI" id="CHEBI:78532"/>
        <dbReference type="ChEBI" id="CHEBI:456215"/>
        <dbReference type="EC" id="6.1.1.15"/>
    </reaction>
</comment>
<keyword evidence="3" id="KW-0436">Ligase</keyword>
<evidence type="ECO:0000256" key="5">
    <source>
        <dbReference type="ARBA" id="ARBA00022840"/>
    </source>
</evidence>
<evidence type="ECO:0000256" key="6">
    <source>
        <dbReference type="ARBA" id="ARBA00022917"/>
    </source>
</evidence>
<dbReference type="STRING" id="1798533.A2609_03310"/>
<comment type="caution">
    <text evidence="11">The sequence shown here is derived from an EMBL/GenBank/DDBJ whole genome shotgun (WGS) entry which is preliminary data.</text>
</comment>
<dbReference type="PANTHER" id="PTHR42753">
    <property type="entry name" value="MITOCHONDRIAL RIBOSOME PROTEIN L39/PROLYL-TRNA LIGASE FAMILY MEMBER"/>
    <property type="match status" value="1"/>
</dbReference>
<dbReference type="SUPFAM" id="SSF55681">
    <property type="entry name" value="Class II aaRS and biotin synthetases"/>
    <property type="match status" value="1"/>
</dbReference>
<evidence type="ECO:0000256" key="1">
    <source>
        <dbReference type="ARBA" id="ARBA00012831"/>
    </source>
</evidence>
<keyword evidence="4" id="KW-0547">Nucleotide-binding</keyword>
<keyword evidence="5" id="KW-0067">ATP-binding</keyword>
<dbReference type="GO" id="GO:0006433">
    <property type="term" value="P:prolyl-tRNA aminoacylation"/>
    <property type="evidence" value="ECO:0007669"/>
    <property type="project" value="InterPro"/>
</dbReference>
<dbReference type="GO" id="GO:0005524">
    <property type="term" value="F:ATP binding"/>
    <property type="evidence" value="ECO:0007669"/>
    <property type="project" value="UniProtKB-KW"/>
</dbReference>
<dbReference type="InterPro" id="IPR050062">
    <property type="entry name" value="Pro-tRNA_synthetase"/>
</dbReference>
<name>A0A1F6G3V8_9BACT</name>
<protein>
    <recommendedName>
        <fullName evidence="2">Proline--tRNA ligase</fullName>
        <ecNumber evidence="1">6.1.1.15</ecNumber>
    </recommendedName>
    <alternativeName>
        <fullName evidence="8">Prolyl-tRNA synthetase</fullName>
    </alternativeName>
</protein>
<dbReference type="Gene3D" id="3.40.50.800">
    <property type="entry name" value="Anticodon-binding domain"/>
    <property type="match status" value="1"/>
</dbReference>
<evidence type="ECO:0000313" key="11">
    <source>
        <dbReference type="EMBL" id="OGG92795.1"/>
    </source>
</evidence>
<dbReference type="InterPro" id="IPR002314">
    <property type="entry name" value="aa-tRNA-synt_IIb"/>
</dbReference>
<dbReference type="PRINTS" id="PR01046">
    <property type="entry name" value="TRNASYNTHPRO"/>
</dbReference>
<dbReference type="Proteomes" id="UP000176867">
    <property type="component" value="Unassembled WGS sequence"/>
</dbReference>
<evidence type="ECO:0000313" key="12">
    <source>
        <dbReference type="Proteomes" id="UP000176867"/>
    </source>
</evidence>
<dbReference type="InterPro" id="IPR036621">
    <property type="entry name" value="Anticodon-bd_dom_sf"/>
</dbReference>
<dbReference type="Pfam" id="PF03129">
    <property type="entry name" value="HGTP_anticodon"/>
    <property type="match status" value="1"/>
</dbReference>
<sequence length="423" mass="47232">MRQSALFTKTRREAPADEVAKNAQLLVRAGYIHKEMAGVYSYLPLGLRTLNKIVQIIREEMNAIGGQELIMTALQDKDLWSRTDRWDDDKVDNWFKTSFKSGGETGLAITHEEPLTRIMTEHISSYRDLPVYAYQFQNKFRNELRAKSGIMRGKEFLMKDLYSFSKDDAEHKSFYDKARAAYLKIFERAGVGDQTYVTFASGGIFSEFSEEFQTVSEAGEDTIYVDEEKRIAINKEVCTDEALAKLGLEKEKLVEKKAIEAGNTFNLGTRFSEPLGLLYTDETGARKPVVMGSYGIGPTRLMGIIVEVLADEKGLVWPESIAPFAIHLVSLGKSGDDISRIADALYDDLVKAGVEVLYDDRDVRAGEKFAESDLLGIPKRIVVGKEAVETEIFEVVNRATGKVSKTPRAELFPSEGGPASGRV</sequence>
<evidence type="ECO:0000259" key="10">
    <source>
        <dbReference type="PROSITE" id="PS50862"/>
    </source>
</evidence>
<dbReference type="PROSITE" id="PS50862">
    <property type="entry name" value="AA_TRNA_LIGASE_II"/>
    <property type="match status" value="1"/>
</dbReference>
<accession>A0A1F6G3V8</accession>
<dbReference type="Gene3D" id="3.30.930.10">
    <property type="entry name" value="Bira Bifunctional Protein, Domain 2"/>
    <property type="match status" value="1"/>
</dbReference>
<dbReference type="InterPro" id="IPR045864">
    <property type="entry name" value="aa-tRNA-synth_II/BPL/LPL"/>
</dbReference>
<evidence type="ECO:0000256" key="7">
    <source>
        <dbReference type="ARBA" id="ARBA00023146"/>
    </source>
</evidence>
<keyword evidence="7 11" id="KW-0030">Aminoacyl-tRNA synthetase</keyword>
<keyword evidence="6" id="KW-0648">Protein biosynthesis</keyword>
<gene>
    <name evidence="11" type="ORF">A2609_03310</name>
</gene>
<proteinExistence type="predicted"/>
<evidence type="ECO:0000256" key="3">
    <source>
        <dbReference type="ARBA" id="ARBA00022598"/>
    </source>
</evidence>
<dbReference type="EMBL" id="MFMU01000020">
    <property type="protein sequence ID" value="OGG92795.1"/>
    <property type="molecule type" value="Genomic_DNA"/>
</dbReference>
<feature type="domain" description="Aminoacyl-transfer RNA synthetases class-II family profile" evidence="10">
    <location>
        <begin position="38"/>
        <end position="318"/>
    </location>
</feature>
<dbReference type="SUPFAM" id="SSF52954">
    <property type="entry name" value="Class II aaRS ABD-related"/>
    <property type="match status" value="1"/>
</dbReference>
<dbReference type="GO" id="GO:0005829">
    <property type="term" value="C:cytosol"/>
    <property type="evidence" value="ECO:0007669"/>
    <property type="project" value="TreeGrafter"/>
</dbReference>
<dbReference type="AlphaFoldDB" id="A0A1F6G3V8"/>
<dbReference type="Pfam" id="PF00587">
    <property type="entry name" value="tRNA-synt_2b"/>
    <property type="match status" value="1"/>
</dbReference>
<dbReference type="InterPro" id="IPR004154">
    <property type="entry name" value="Anticodon-bd"/>
</dbReference>
<dbReference type="InterPro" id="IPR002316">
    <property type="entry name" value="Pro-tRNA-ligase_IIa"/>
</dbReference>
<dbReference type="PANTHER" id="PTHR42753:SF2">
    <property type="entry name" value="PROLINE--TRNA LIGASE"/>
    <property type="match status" value="1"/>
</dbReference>
<dbReference type="InterPro" id="IPR006195">
    <property type="entry name" value="aa-tRNA-synth_II"/>
</dbReference>
<evidence type="ECO:0000256" key="2">
    <source>
        <dbReference type="ARBA" id="ARBA00019110"/>
    </source>
</evidence>
<evidence type="ECO:0000256" key="8">
    <source>
        <dbReference type="ARBA" id="ARBA00029731"/>
    </source>
</evidence>
<evidence type="ECO:0000256" key="4">
    <source>
        <dbReference type="ARBA" id="ARBA00022741"/>
    </source>
</evidence>
<dbReference type="CDD" id="cd00861">
    <property type="entry name" value="ProRS_anticodon_short"/>
    <property type="match status" value="1"/>
</dbReference>
<evidence type="ECO:0000256" key="9">
    <source>
        <dbReference type="ARBA" id="ARBA00047671"/>
    </source>
</evidence>
<organism evidence="11 12">
    <name type="scientific">Candidatus Kaiserbacteria bacterium RIFOXYD1_FULL_47_14</name>
    <dbReference type="NCBI Taxonomy" id="1798533"/>
    <lineage>
        <taxon>Bacteria</taxon>
        <taxon>Candidatus Kaiseribacteriota</taxon>
    </lineage>
</organism>
<dbReference type="EC" id="6.1.1.15" evidence="1"/>
<dbReference type="GO" id="GO:0004827">
    <property type="term" value="F:proline-tRNA ligase activity"/>
    <property type="evidence" value="ECO:0007669"/>
    <property type="project" value="UniProtKB-EC"/>
</dbReference>